<protein>
    <recommendedName>
        <fullName evidence="4">Aldehyde dehydrogenase</fullName>
    </recommendedName>
</protein>
<dbReference type="FunFam" id="3.40.309.10:FF:000003">
    <property type="entry name" value="Aldehyde dehydrogenase"/>
    <property type="match status" value="1"/>
</dbReference>
<dbReference type="InterPro" id="IPR016163">
    <property type="entry name" value="Ald_DH_C"/>
</dbReference>
<dbReference type="AlphaFoldDB" id="A0A921STV8"/>
<dbReference type="InterPro" id="IPR016161">
    <property type="entry name" value="Ald_DH/histidinol_DH"/>
</dbReference>
<dbReference type="Gene3D" id="3.40.605.10">
    <property type="entry name" value="Aldehyde Dehydrogenase, Chain A, domain 1"/>
    <property type="match status" value="1"/>
</dbReference>
<dbReference type="GO" id="GO:0006081">
    <property type="term" value="P:aldehyde metabolic process"/>
    <property type="evidence" value="ECO:0007669"/>
    <property type="project" value="InterPro"/>
</dbReference>
<comment type="caution">
    <text evidence="9">The sequence shown here is derived from an EMBL/GenBank/DDBJ whole genome shotgun (WGS) entry which is preliminary data.</text>
</comment>
<feature type="active site" evidence="5">
    <location>
        <position position="252"/>
    </location>
</feature>
<dbReference type="GO" id="GO:0004029">
    <property type="term" value="F:aldehyde dehydrogenase (NAD+) activity"/>
    <property type="evidence" value="ECO:0007669"/>
    <property type="project" value="TreeGrafter"/>
</dbReference>
<dbReference type="SUPFAM" id="SSF53720">
    <property type="entry name" value="ALDH-like"/>
    <property type="match status" value="1"/>
</dbReference>
<dbReference type="PANTHER" id="PTHR43570">
    <property type="entry name" value="ALDEHYDE DEHYDROGENASE"/>
    <property type="match status" value="1"/>
</dbReference>
<dbReference type="Proteomes" id="UP000757103">
    <property type="component" value="Unassembled WGS sequence"/>
</dbReference>
<dbReference type="InterPro" id="IPR012394">
    <property type="entry name" value="Aldehyde_DH_NAD(P)"/>
</dbReference>
<accession>A0A921STV8</accession>
<evidence type="ECO:0000256" key="1">
    <source>
        <dbReference type="ARBA" id="ARBA00009986"/>
    </source>
</evidence>
<dbReference type="InterPro" id="IPR015590">
    <property type="entry name" value="Aldehyde_DH_dom"/>
</dbReference>
<evidence type="ECO:0000256" key="6">
    <source>
        <dbReference type="PROSITE-ProRule" id="PRU10007"/>
    </source>
</evidence>
<reference evidence="9" key="1">
    <citation type="journal article" date="2021" name="PeerJ">
        <title>Extensive microbial diversity within the chicken gut microbiome revealed by metagenomics and culture.</title>
        <authorList>
            <person name="Gilroy R."/>
            <person name="Ravi A."/>
            <person name="Getino M."/>
            <person name="Pursley I."/>
            <person name="Horton D.L."/>
            <person name="Alikhan N.F."/>
            <person name="Baker D."/>
            <person name="Gharbi K."/>
            <person name="Hall N."/>
            <person name="Watson M."/>
            <person name="Adriaenssens E.M."/>
            <person name="Foster-Nyarko E."/>
            <person name="Jarju S."/>
            <person name="Secka A."/>
            <person name="Antonio M."/>
            <person name="Oren A."/>
            <person name="Chaudhuri R.R."/>
            <person name="La Ragione R."/>
            <person name="Hildebrand F."/>
            <person name="Pallen M.J."/>
        </authorList>
    </citation>
    <scope>NUCLEOTIDE SEQUENCE</scope>
    <source>
        <strain evidence="9">CHK121-7720</strain>
    </source>
</reference>
<evidence type="ECO:0000256" key="5">
    <source>
        <dbReference type="PIRSR" id="PIRSR036492-1"/>
    </source>
</evidence>
<dbReference type="RefSeq" id="WP_273305075.1">
    <property type="nucleotide sequence ID" value="NZ_DYUD01000004.1"/>
</dbReference>
<keyword evidence="2 4" id="KW-0560">Oxidoreductase</keyword>
<dbReference type="CDD" id="cd07136">
    <property type="entry name" value="ALDH_YwdH-P39616"/>
    <property type="match status" value="1"/>
</dbReference>
<dbReference type="PROSITE" id="PS00687">
    <property type="entry name" value="ALDEHYDE_DEHYDR_GLU"/>
    <property type="match status" value="1"/>
</dbReference>
<evidence type="ECO:0000313" key="10">
    <source>
        <dbReference type="Proteomes" id="UP000757103"/>
    </source>
</evidence>
<sequence length="464" mass="52861">MTNNDDMTTHDYHHLVNQQKAFFNEHITREIPFRLCALDRLAEGIVTREKQLTEALQADLGKSPFESYVTEIGILLHEIRMVKNHLQSWARDRRRPTPLFLFGSKSRIHYEPYGCVLIIAPWNYPLQLALSPLVGAIAAGNCAIVKPSGEAPHTTQALQELIDECFEEEYIAMADGRRETTEELLQERFDYIFYTGGVEYGRHIMQAAARHLTPVTLELGGKSPCIVDDDAHLPTAARRIVWGKFINCGQTCVAPDYLLVHSRVESRLIELMRREIVRQFGEDPQHNPDYPRIVNERHFERLAALLSHGTPLCGGTCDPADRYIAPTLLTDIDPQSPLLTDEIFGPILPVMPFDDIDDCVEYINQREKPLALYYFTRSRKRARYMIQHTSSGGACINDTVMQVANGHLPFGGIGNSGMGSYHGRTSFETFSHQRSVVTSNQRLYSEFRFPPYGNKLKWLKRILK</sequence>
<gene>
    <name evidence="9" type="ORF">K8U91_00555</name>
</gene>
<dbReference type="InterPro" id="IPR029510">
    <property type="entry name" value="Ald_DH_CS_GLU"/>
</dbReference>
<name>A0A921STV8_9BACT</name>
<evidence type="ECO:0000256" key="3">
    <source>
        <dbReference type="ARBA" id="ARBA00023027"/>
    </source>
</evidence>
<evidence type="ECO:0000259" key="8">
    <source>
        <dbReference type="Pfam" id="PF00171"/>
    </source>
</evidence>
<dbReference type="PROSITE" id="PS00070">
    <property type="entry name" value="ALDEHYDE_DEHYDR_CYS"/>
    <property type="match status" value="1"/>
</dbReference>
<dbReference type="Gene3D" id="3.40.309.10">
    <property type="entry name" value="Aldehyde Dehydrogenase, Chain A, domain 2"/>
    <property type="match status" value="1"/>
</dbReference>
<reference evidence="9" key="2">
    <citation type="submission" date="2021-09" db="EMBL/GenBank/DDBJ databases">
        <authorList>
            <person name="Gilroy R."/>
        </authorList>
    </citation>
    <scope>NUCLEOTIDE SEQUENCE</scope>
    <source>
        <strain evidence="9">CHK121-7720</strain>
    </source>
</reference>
<organism evidence="9 10">
    <name type="scientific">Barnesiella viscericola</name>
    <dbReference type="NCBI Taxonomy" id="397865"/>
    <lineage>
        <taxon>Bacteria</taxon>
        <taxon>Pseudomonadati</taxon>
        <taxon>Bacteroidota</taxon>
        <taxon>Bacteroidia</taxon>
        <taxon>Bacteroidales</taxon>
        <taxon>Barnesiellaceae</taxon>
        <taxon>Barnesiella</taxon>
    </lineage>
</organism>
<dbReference type="FunFam" id="3.40.605.10:FF:000004">
    <property type="entry name" value="Aldehyde dehydrogenase"/>
    <property type="match status" value="1"/>
</dbReference>
<dbReference type="PANTHER" id="PTHR43570:SF16">
    <property type="entry name" value="ALDEHYDE DEHYDROGENASE TYPE III, ISOFORM Q"/>
    <property type="match status" value="1"/>
</dbReference>
<feature type="active site" evidence="5 6">
    <location>
        <position position="218"/>
    </location>
</feature>
<comment type="similarity">
    <text evidence="1 4 7">Belongs to the aldehyde dehydrogenase family.</text>
</comment>
<evidence type="ECO:0000256" key="7">
    <source>
        <dbReference type="RuleBase" id="RU003345"/>
    </source>
</evidence>
<evidence type="ECO:0000313" key="9">
    <source>
        <dbReference type="EMBL" id="HJG87953.1"/>
    </source>
</evidence>
<proteinExistence type="inferred from homology"/>
<dbReference type="EMBL" id="DYUD01000004">
    <property type="protein sequence ID" value="HJG87953.1"/>
    <property type="molecule type" value="Genomic_DNA"/>
</dbReference>
<evidence type="ECO:0000256" key="2">
    <source>
        <dbReference type="ARBA" id="ARBA00023002"/>
    </source>
</evidence>
<dbReference type="InterPro" id="IPR016160">
    <property type="entry name" value="Ald_DH_CS_CYS"/>
</dbReference>
<evidence type="ECO:0000256" key="4">
    <source>
        <dbReference type="PIRNR" id="PIRNR036492"/>
    </source>
</evidence>
<dbReference type="GO" id="GO:0005737">
    <property type="term" value="C:cytoplasm"/>
    <property type="evidence" value="ECO:0007669"/>
    <property type="project" value="TreeGrafter"/>
</dbReference>
<dbReference type="Pfam" id="PF00171">
    <property type="entry name" value="Aldedh"/>
    <property type="match status" value="1"/>
</dbReference>
<dbReference type="InterPro" id="IPR016162">
    <property type="entry name" value="Ald_DH_N"/>
</dbReference>
<feature type="domain" description="Aldehyde dehydrogenase" evidence="8">
    <location>
        <begin position="6"/>
        <end position="436"/>
    </location>
</feature>
<keyword evidence="3" id="KW-0520">NAD</keyword>
<dbReference type="PIRSF" id="PIRSF036492">
    <property type="entry name" value="ALDH"/>
    <property type="match status" value="1"/>
</dbReference>